<organism evidence="1 2">
    <name type="scientific">Roseovarius halotolerans</name>
    <dbReference type="NCBI Taxonomy" id="505353"/>
    <lineage>
        <taxon>Bacteria</taxon>
        <taxon>Pseudomonadati</taxon>
        <taxon>Pseudomonadota</taxon>
        <taxon>Alphaproteobacteria</taxon>
        <taxon>Rhodobacterales</taxon>
        <taxon>Roseobacteraceae</taxon>
        <taxon>Roseovarius</taxon>
    </lineage>
</organism>
<name>A0A1X6ZUW4_9RHOB</name>
<dbReference type="Proteomes" id="UP000193207">
    <property type="component" value="Unassembled WGS sequence"/>
</dbReference>
<dbReference type="RefSeq" id="WP_139837428.1">
    <property type="nucleotide sequence ID" value="NZ_RBXI01000006.1"/>
</dbReference>
<gene>
    <name evidence="1" type="ORF">ROH8110_03506</name>
</gene>
<dbReference type="AlphaFoldDB" id="A0A1X6ZUW4"/>
<dbReference type="EMBL" id="FWFU01000004">
    <property type="protein sequence ID" value="SLN62205.1"/>
    <property type="molecule type" value="Genomic_DNA"/>
</dbReference>
<proteinExistence type="predicted"/>
<sequence>MTDKEHVESGILSRFIDLFWGYGSFEAPIWMVGMEESCGEKDFPKRINAWHTRGERQLDDAAGYHQAIGAPEHFEERARVQRTWSKLIKTYLAAYGHRTNTSDTRRFQIMSLGRIEPVLVPTCFIELMPLPSPSTGDWWVKDHTDLDYLQSRKAYMAEVADKRAQKLKALVAEHRPAAVLFYGSTLRKHWERVSGPLVRHPAHQKLFHSQTGGTQFLMMPHPVAHGVKNADYIKVGELLRDRIGGQ</sequence>
<dbReference type="OrthoDB" id="2858884at2"/>
<accession>A0A1X6ZUW4</accession>
<keyword evidence="2" id="KW-1185">Reference proteome</keyword>
<evidence type="ECO:0000313" key="2">
    <source>
        <dbReference type="Proteomes" id="UP000193207"/>
    </source>
</evidence>
<reference evidence="1 2" key="1">
    <citation type="submission" date="2017-03" db="EMBL/GenBank/DDBJ databases">
        <authorList>
            <person name="Afonso C.L."/>
            <person name="Miller P.J."/>
            <person name="Scott M.A."/>
            <person name="Spackman E."/>
            <person name="Goraichik I."/>
            <person name="Dimitrov K.M."/>
            <person name="Suarez D.L."/>
            <person name="Swayne D.E."/>
        </authorList>
    </citation>
    <scope>NUCLEOTIDE SEQUENCE [LARGE SCALE GENOMIC DNA]</scope>
    <source>
        <strain evidence="1 2">CECT 8110</strain>
    </source>
</reference>
<protein>
    <recommendedName>
        <fullName evidence="3">Uracil DNA glycosylase superfamily protein</fullName>
    </recommendedName>
</protein>
<evidence type="ECO:0000313" key="1">
    <source>
        <dbReference type="EMBL" id="SLN62205.1"/>
    </source>
</evidence>
<evidence type="ECO:0008006" key="3">
    <source>
        <dbReference type="Google" id="ProtNLM"/>
    </source>
</evidence>